<proteinExistence type="predicted"/>
<evidence type="ECO:0000256" key="1">
    <source>
        <dbReference type="ARBA" id="ARBA00022723"/>
    </source>
</evidence>
<dbReference type="InterPro" id="IPR051430">
    <property type="entry name" value="Fungal_TF_Env_Response"/>
</dbReference>
<evidence type="ECO:0000256" key="6">
    <source>
        <dbReference type="ARBA" id="ARBA00023242"/>
    </source>
</evidence>
<dbReference type="AlphaFoldDB" id="A0AAN6WJT9"/>
<evidence type="ECO:0000256" key="2">
    <source>
        <dbReference type="ARBA" id="ARBA00022833"/>
    </source>
</evidence>
<reference evidence="8" key="1">
    <citation type="journal article" date="2023" name="Mol. Phylogenet. Evol.">
        <title>Genome-scale phylogeny and comparative genomics of the fungal order Sordariales.</title>
        <authorList>
            <person name="Hensen N."/>
            <person name="Bonometti L."/>
            <person name="Westerberg I."/>
            <person name="Brannstrom I.O."/>
            <person name="Guillou S."/>
            <person name="Cros-Aarteil S."/>
            <person name="Calhoun S."/>
            <person name="Haridas S."/>
            <person name="Kuo A."/>
            <person name="Mondo S."/>
            <person name="Pangilinan J."/>
            <person name="Riley R."/>
            <person name="LaButti K."/>
            <person name="Andreopoulos B."/>
            <person name="Lipzen A."/>
            <person name="Chen C."/>
            <person name="Yan M."/>
            <person name="Daum C."/>
            <person name="Ng V."/>
            <person name="Clum A."/>
            <person name="Steindorff A."/>
            <person name="Ohm R.A."/>
            <person name="Martin F."/>
            <person name="Silar P."/>
            <person name="Natvig D.O."/>
            <person name="Lalanne C."/>
            <person name="Gautier V."/>
            <person name="Ament-Velasquez S.L."/>
            <person name="Kruys A."/>
            <person name="Hutchinson M.I."/>
            <person name="Powell A.J."/>
            <person name="Barry K."/>
            <person name="Miller A.N."/>
            <person name="Grigoriev I.V."/>
            <person name="Debuchy R."/>
            <person name="Gladieux P."/>
            <person name="Hiltunen Thoren M."/>
            <person name="Johannesson H."/>
        </authorList>
    </citation>
    <scope>NUCLEOTIDE SEQUENCE</scope>
    <source>
        <strain evidence="8">PSN309</strain>
    </source>
</reference>
<sequence>MIPPSVDSTSFAHAQCPLGPPYHVEVPKNQTTTGLSLSSTASPAASARGSHVETATVGIAGTFHFHRENRQPGLVTRSVAHKTRFFGQSHWFNGVSLLKDMFDILKQHVNDESSKVYRGLKQCKAIARAIKAQRSPPWPCIPTVDLPLKSTSDDLVECYLRSTETLYRVLHIPSFRQEYEALWQPSNTRSDTSFVMLVKMVLAIGAATYDSTFSLRTDAIRWIYEAQTWLSRPEFKHRMGIQTIQINILLLIAREATGVGEDMIWAAAGSLIRTAMFMGLHRDPTHSAPKSTPLAAEMRRRLWNTILELAVQSSLNAGGAPLIGLDDFDAEPPRNYDDDVLAGDILVPQPESVHTQTSAAIALRTTFPQRLAVVKFLNDLSSRGVYQETLKLDTALRTAYKAMKSRVMQARKSPSLSDRMPDTSDYDIRLLDLIMRRYFLALHLPFFGVSLHDTAFEYSRKVTVEASLRVWRAAFPSQLDPLEPMPDNQDVLSRLVTCGSGFFRTLAMQSYIIIASDLKVQLQEEEGLGPVSLRQDLVQVLEDSKVWTWNCIEAGETNMKGYLFTCMVNTQVQCMQQGATEEEISAAVLKTAEEAEDRSLTFFESLPLSPHGQTESVPTIDSITEASVTDMVTVGFGPSFLMQDWDYMATDAFYDQSNATPLDCYLRINPFLG</sequence>
<protein>
    <recommendedName>
        <fullName evidence="7">Xylanolytic transcriptional activator regulatory domain-containing protein</fullName>
    </recommendedName>
</protein>
<dbReference type="PANTHER" id="PTHR31944:SF131">
    <property type="entry name" value="HEME-RESPONSIVE ZINC FINGER TRANSCRIPTION FACTOR HAP1"/>
    <property type="match status" value="1"/>
</dbReference>
<keyword evidence="2" id="KW-0862">Zinc</keyword>
<dbReference type="GO" id="GO:0006351">
    <property type="term" value="P:DNA-templated transcription"/>
    <property type="evidence" value="ECO:0007669"/>
    <property type="project" value="InterPro"/>
</dbReference>
<evidence type="ECO:0000256" key="4">
    <source>
        <dbReference type="ARBA" id="ARBA00023125"/>
    </source>
</evidence>
<dbReference type="SMART" id="SM00906">
    <property type="entry name" value="Fungal_trans"/>
    <property type="match status" value="1"/>
</dbReference>
<keyword evidence="1" id="KW-0479">Metal-binding</keyword>
<evidence type="ECO:0000313" key="9">
    <source>
        <dbReference type="Proteomes" id="UP001302126"/>
    </source>
</evidence>
<reference evidence="8" key="2">
    <citation type="submission" date="2023-05" db="EMBL/GenBank/DDBJ databases">
        <authorList>
            <consortium name="Lawrence Berkeley National Laboratory"/>
            <person name="Steindorff A."/>
            <person name="Hensen N."/>
            <person name="Bonometti L."/>
            <person name="Westerberg I."/>
            <person name="Brannstrom I.O."/>
            <person name="Guillou S."/>
            <person name="Cros-Aarteil S."/>
            <person name="Calhoun S."/>
            <person name="Haridas S."/>
            <person name="Kuo A."/>
            <person name="Mondo S."/>
            <person name="Pangilinan J."/>
            <person name="Riley R."/>
            <person name="Labutti K."/>
            <person name="Andreopoulos B."/>
            <person name="Lipzen A."/>
            <person name="Chen C."/>
            <person name="Yanf M."/>
            <person name="Daum C."/>
            <person name="Ng V."/>
            <person name="Clum A."/>
            <person name="Ohm R."/>
            <person name="Martin F."/>
            <person name="Silar P."/>
            <person name="Natvig D."/>
            <person name="Lalanne C."/>
            <person name="Gautier V."/>
            <person name="Ament-Velasquez S.L."/>
            <person name="Kruys A."/>
            <person name="Hutchinson M.I."/>
            <person name="Powell A.J."/>
            <person name="Barry K."/>
            <person name="Miller A.N."/>
            <person name="Grigoriev I.V."/>
            <person name="Debuchy R."/>
            <person name="Gladieux P."/>
            <person name="Thoren M.H."/>
            <person name="Johannesson H."/>
        </authorList>
    </citation>
    <scope>NUCLEOTIDE SEQUENCE</scope>
    <source>
        <strain evidence="8">PSN309</strain>
    </source>
</reference>
<comment type="caution">
    <text evidence="8">The sequence shown here is derived from an EMBL/GenBank/DDBJ whole genome shotgun (WGS) entry which is preliminary data.</text>
</comment>
<gene>
    <name evidence="8" type="ORF">QBC35DRAFT_457152</name>
</gene>
<dbReference type="CDD" id="cd12148">
    <property type="entry name" value="fungal_TF_MHR"/>
    <property type="match status" value="1"/>
</dbReference>
<accession>A0AAN6WJT9</accession>
<keyword evidence="4" id="KW-0238">DNA-binding</keyword>
<keyword evidence="5" id="KW-0804">Transcription</keyword>
<dbReference type="GO" id="GO:0005634">
    <property type="term" value="C:nucleus"/>
    <property type="evidence" value="ECO:0007669"/>
    <property type="project" value="TreeGrafter"/>
</dbReference>
<evidence type="ECO:0000313" key="8">
    <source>
        <dbReference type="EMBL" id="KAK4182581.1"/>
    </source>
</evidence>
<evidence type="ECO:0000256" key="5">
    <source>
        <dbReference type="ARBA" id="ARBA00023163"/>
    </source>
</evidence>
<dbReference type="GO" id="GO:0008270">
    <property type="term" value="F:zinc ion binding"/>
    <property type="evidence" value="ECO:0007669"/>
    <property type="project" value="InterPro"/>
</dbReference>
<keyword evidence="6" id="KW-0539">Nucleus</keyword>
<dbReference type="InterPro" id="IPR007219">
    <property type="entry name" value="XnlR_reg_dom"/>
</dbReference>
<dbReference type="PANTHER" id="PTHR31944">
    <property type="entry name" value="HEME-RESPONSIVE ZINC FINGER TRANSCRIPTION FACTOR HAP1"/>
    <property type="match status" value="1"/>
</dbReference>
<keyword evidence="3" id="KW-0805">Transcription regulation</keyword>
<dbReference type="Proteomes" id="UP001302126">
    <property type="component" value="Unassembled WGS sequence"/>
</dbReference>
<dbReference type="GO" id="GO:0001228">
    <property type="term" value="F:DNA-binding transcription activator activity, RNA polymerase II-specific"/>
    <property type="evidence" value="ECO:0007669"/>
    <property type="project" value="TreeGrafter"/>
</dbReference>
<name>A0AAN6WJT9_9PEZI</name>
<organism evidence="8 9">
    <name type="scientific">Podospora australis</name>
    <dbReference type="NCBI Taxonomy" id="1536484"/>
    <lineage>
        <taxon>Eukaryota</taxon>
        <taxon>Fungi</taxon>
        <taxon>Dikarya</taxon>
        <taxon>Ascomycota</taxon>
        <taxon>Pezizomycotina</taxon>
        <taxon>Sordariomycetes</taxon>
        <taxon>Sordariomycetidae</taxon>
        <taxon>Sordariales</taxon>
        <taxon>Podosporaceae</taxon>
        <taxon>Podospora</taxon>
    </lineage>
</organism>
<evidence type="ECO:0000259" key="7">
    <source>
        <dbReference type="SMART" id="SM00906"/>
    </source>
</evidence>
<keyword evidence="9" id="KW-1185">Reference proteome</keyword>
<feature type="domain" description="Xylanolytic transcriptional activator regulatory" evidence="7">
    <location>
        <begin position="264"/>
        <end position="339"/>
    </location>
</feature>
<dbReference type="Pfam" id="PF04082">
    <property type="entry name" value="Fungal_trans"/>
    <property type="match status" value="1"/>
</dbReference>
<evidence type="ECO:0000256" key="3">
    <source>
        <dbReference type="ARBA" id="ARBA00023015"/>
    </source>
</evidence>
<dbReference type="GO" id="GO:0000978">
    <property type="term" value="F:RNA polymerase II cis-regulatory region sequence-specific DNA binding"/>
    <property type="evidence" value="ECO:0007669"/>
    <property type="project" value="TreeGrafter"/>
</dbReference>
<dbReference type="EMBL" id="MU864638">
    <property type="protein sequence ID" value="KAK4182581.1"/>
    <property type="molecule type" value="Genomic_DNA"/>
</dbReference>